<evidence type="ECO:0000313" key="2">
    <source>
        <dbReference type="Proteomes" id="UP001235513"/>
    </source>
</evidence>
<proteinExistence type="predicted"/>
<sequence length="48" mass="5543">MVGNLIHSEHYARTCENAEGDLKEIKDFSTIITRIWNDPTKVITQILK</sequence>
<accession>A0ABT9SP95</accession>
<dbReference type="EMBL" id="JAUSRL010000005">
    <property type="protein sequence ID" value="MDP9961093.1"/>
    <property type="molecule type" value="Genomic_DNA"/>
</dbReference>
<organism evidence="1 2">
    <name type="scientific">Chryseobacterium lathyri</name>
    <dbReference type="NCBI Taxonomy" id="395933"/>
    <lineage>
        <taxon>Bacteria</taxon>
        <taxon>Pseudomonadati</taxon>
        <taxon>Bacteroidota</taxon>
        <taxon>Flavobacteriia</taxon>
        <taxon>Flavobacteriales</taxon>
        <taxon>Weeksellaceae</taxon>
        <taxon>Chryseobacterium group</taxon>
        <taxon>Chryseobacterium</taxon>
    </lineage>
</organism>
<comment type="caution">
    <text evidence="1">The sequence shown here is derived from an EMBL/GenBank/DDBJ whole genome shotgun (WGS) entry which is preliminary data.</text>
</comment>
<gene>
    <name evidence="1" type="ORF">J2T04_002991</name>
</gene>
<dbReference type="Proteomes" id="UP001235513">
    <property type="component" value="Unassembled WGS sequence"/>
</dbReference>
<evidence type="ECO:0000313" key="1">
    <source>
        <dbReference type="EMBL" id="MDP9961093.1"/>
    </source>
</evidence>
<protein>
    <submittedName>
        <fullName evidence="1">Uncharacterized protein</fullName>
    </submittedName>
</protein>
<keyword evidence="2" id="KW-1185">Reference proteome</keyword>
<name>A0ABT9SP95_9FLAO</name>
<reference evidence="1 2" key="1">
    <citation type="submission" date="2023-07" db="EMBL/GenBank/DDBJ databases">
        <title>Sorghum-associated microbial communities from plants grown in Nebraska, USA.</title>
        <authorList>
            <person name="Schachtman D."/>
        </authorList>
    </citation>
    <scope>NUCLEOTIDE SEQUENCE [LARGE SCALE GENOMIC DNA]</scope>
    <source>
        <strain evidence="1 2">CC351</strain>
    </source>
</reference>